<dbReference type="RefSeq" id="WP_141344327.1">
    <property type="nucleotide sequence ID" value="NZ_BJLF01000003.1"/>
</dbReference>
<dbReference type="Proteomes" id="UP000318717">
    <property type="component" value="Unassembled WGS sequence"/>
</dbReference>
<evidence type="ECO:0000313" key="3">
    <source>
        <dbReference type="Proteomes" id="UP000318717"/>
    </source>
</evidence>
<feature type="region of interest" description="Disordered" evidence="1">
    <location>
        <begin position="38"/>
        <end position="66"/>
    </location>
</feature>
<proteinExistence type="predicted"/>
<dbReference type="PIRSF" id="PIRSF036704">
    <property type="entry name" value="UCP036704"/>
    <property type="match status" value="1"/>
</dbReference>
<dbReference type="PROSITE" id="PS51318">
    <property type="entry name" value="TAT"/>
    <property type="match status" value="1"/>
</dbReference>
<accession>A0A4Y3HSE0</accession>
<reference evidence="2 3" key="1">
    <citation type="submission" date="2019-06" db="EMBL/GenBank/DDBJ databases">
        <title>Whole genome shotgun sequence of Vibrio inusitatus NBRC 102082.</title>
        <authorList>
            <person name="Hosoyama A."/>
            <person name="Uohara A."/>
            <person name="Ohji S."/>
            <person name="Ichikawa N."/>
        </authorList>
    </citation>
    <scope>NUCLEOTIDE SEQUENCE [LARGE SCALE GENOMIC DNA]</scope>
    <source>
        <strain evidence="2 3">NBRC 102082</strain>
    </source>
</reference>
<evidence type="ECO:0000313" key="2">
    <source>
        <dbReference type="EMBL" id="GEA49996.1"/>
    </source>
</evidence>
<feature type="compositionally biased region" description="Basic and acidic residues" evidence="1">
    <location>
        <begin position="46"/>
        <end position="66"/>
    </location>
</feature>
<organism evidence="2 3">
    <name type="scientific">Vibrio inusitatus NBRC 102082</name>
    <dbReference type="NCBI Taxonomy" id="1219070"/>
    <lineage>
        <taxon>Bacteria</taxon>
        <taxon>Pseudomonadati</taxon>
        <taxon>Pseudomonadota</taxon>
        <taxon>Gammaproteobacteria</taxon>
        <taxon>Vibrionales</taxon>
        <taxon>Vibrionaceae</taxon>
        <taxon>Vibrio</taxon>
    </lineage>
</organism>
<dbReference type="OrthoDB" id="6121375at2"/>
<name>A0A4Y3HSE0_9VIBR</name>
<dbReference type="InterPro" id="IPR006311">
    <property type="entry name" value="TAT_signal"/>
</dbReference>
<keyword evidence="3" id="KW-1185">Reference proteome</keyword>
<dbReference type="NCBIfam" id="TIGR02811">
    <property type="entry name" value="formate_TAT"/>
    <property type="match status" value="1"/>
</dbReference>
<dbReference type="EMBL" id="BJLF01000003">
    <property type="protein sequence ID" value="GEA49996.1"/>
    <property type="molecule type" value="Genomic_DNA"/>
</dbReference>
<gene>
    <name evidence="2" type="ORF">VIN01S_08000</name>
</gene>
<comment type="caution">
    <text evidence="2">The sequence shown here is derived from an EMBL/GenBank/DDBJ whole genome shotgun (WGS) entry which is preliminary data.</text>
</comment>
<evidence type="ECO:0000256" key="1">
    <source>
        <dbReference type="SAM" id="MobiDB-lite"/>
    </source>
</evidence>
<protein>
    <submittedName>
        <fullName evidence="2">Transcriptional initiation protein Tat</fullName>
    </submittedName>
</protein>
<dbReference type="AlphaFoldDB" id="A0A4Y3HSE0"/>
<dbReference type="InterPro" id="IPR014177">
    <property type="entry name" value="Formate_DH_TAT-contain"/>
</dbReference>
<sequence length="66" mass="7187">MKNNKEIDSHRRKALKALGGGVVAGAVLSTATTAAQANPIDVNNEQSKDEPGYKETQHIRDYYDSL</sequence>